<protein>
    <submittedName>
        <fullName evidence="2">Uncharacterized protein</fullName>
    </submittedName>
</protein>
<feature type="compositionally biased region" description="Basic and acidic residues" evidence="1">
    <location>
        <begin position="429"/>
        <end position="442"/>
    </location>
</feature>
<evidence type="ECO:0000256" key="1">
    <source>
        <dbReference type="SAM" id="MobiDB-lite"/>
    </source>
</evidence>
<organism evidence="2 3">
    <name type="scientific">Neocallimastix californiae</name>
    <dbReference type="NCBI Taxonomy" id="1754190"/>
    <lineage>
        <taxon>Eukaryota</taxon>
        <taxon>Fungi</taxon>
        <taxon>Fungi incertae sedis</taxon>
        <taxon>Chytridiomycota</taxon>
        <taxon>Chytridiomycota incertae sedis</taxon>
        <taxon>Neocallimastigomycetes</taxon>
        <taxon>Neocallimastigales</taxon>
        <taxon>Neocallimastigaceae</taxon>
        <taxon>Neocallimastix</taxon>
    </lineage>
</organism>
<proteinExistence type="predicted"/>
<feature type="compositionally biased region" description="Basic and acidic residues" evidence="1">
    <location>
        <begin position="377"/>
        <end position="389"/>
    </location>
</feature>
<feature type="region of interest" description="Disordered" evidence="1">
    <location>
        <begin position="358"/>
        <end position="395"/>
    </location>
</feature>
<sequence length="558" mass="64268">MTDNSLNETSKNESSIPEKDKQSNYSLMRNALDENEQINSKNEVPLNPSNDFYYKDYCQKSPILYNKKKSNIFDANTNIANNGNMFRMSNRPHSIAKKRKQNRISINPNCLPEIKIRPESLMLEEEFSKEVSKIFKYYDESLRYSKNIVQPFELNSSNRINKSQSKDLTSSSKKNSRNLQLNRLSVNIKRKKGMNALQKKISQSRSLVLLPLEPGLIPKRKSSLVEYRISFIQKGTYTQSRTEYYFDNSVGSPESEVALEESKMLQRNSIISAGSPITSALTSPTDGNISIDISNMNVKSKNRMSGNAVKTKSNIYQIQQMPYKIQYNEANKYDSINIMIENTAESISYEDSVVIQVSENDDENDNKELTLNNTENENTKNDEKSKANDDNIDLNTKKENKKLKIIIDTNNNKGKLKNKSSKSESVSYDIHESEENEKEKHGNTKCLMSPVCEWDNKNNDEIEMQNNLHDKHCKERKSGKFSVNLECKKDDENYDNNSNNKSYCEHTTNNKYDEKYSNKRNTFGFLDLNSEDALKSLNDNINKNMILSNQRESRDING</sequence>
<reference evidence="2 3" key="1">
    <citation type="submission" date="2016-08" db="EMBL/GenBank/DDBJ databases">
        <title>A Parts List for Fungal Cellulosomes Revealed by Comparative Genomics.</title>
        <authorList>
            <consortium name="DOE Joint Genome Institute"/>
            <person name="Haitjema C.H."/>
            <person name="Gilmore S.P."/>
            <person name="Henske J.K."/>
            <person name="Solomon K.V."/>
            <person name="De Groot R."/>
            <person name="Kuo A."/>
            <person name="Mondo S.J."/>
            <person name="Salamov A.A."/>
            <person name="Labutti K."/>
            <person name="Zhao Z."/>
            <person name="Chiniquy J."/>
            <person name="Barry K."/>
            <person name="Brewer H.M."/>
            <person name="Purvine S.O."/>
            <person name="Wright A.T."/>
            <person name="Boxma B."/>
            <person name="Van Alen T."/>
            <person name="Hackstein J.H."/>
            <person name="Baker S.E."/>
            <person name="Grigoriev I.V."/>
            <person name="O'Malley M.A."/>
        </authorList>
    </citation>
    <scope>NUCLEOTIDE SEQUENCE [LARGE SCALE GENOMIC DNA]</scope>
    <source>
        <strain evidence="2 3">G1</strain>
    </source>
</reference>
<name>A0A1Y2FHF7_9FUNG</name>
<dbReference type="AlphaFoldDB" id="A0A1Y2FHF7"/>
<gene>
    <name evidence="2" type="ORF">LY90DRAFT_697313</name>
</gene>
<dbReference type="EMBL" id="MCOG01000007">
    <property type="protein sequence ID" value="ORY83363.1"/>
    <property type="molecule type" value="Genomic_DNA"/>
</dbReference>
<feature type="compositionally biased region" description="Polar residues" evidence="1">
    <location>
        <begin position="1"/>
        <end position="15"/>
    </location>
</feature>
<keyword evidence="3" id="KW-1185">Reference proteome</keyword>
<accession>A0A1Y2FHF7</accession>
<dbReference type="OrthoDB" id="10549792at2759"/>
<dbReference type="Proteomes" id="UP000193920">
    <property type="component" value="Unassembled WGS sequence"/>
</dbReference>
<evidence type="ECO:0000313" key="2">
    <source>
        <dbReference type="EMBL" id="ORY83363.1"/>
    </source>
</evidence>
<comment type="caution">
    <text evidence="2">The sequence shown here is derived from an EMBL/GenBank/DDBJ whole genome shotgun (WGS) entry which is preliminary data.</text>
</comment>
<evidence type="ECO:0000313" key="3">
    <source>
        <dbReference type="Proteomes" id="UP000193920"/>
    </source>
</evidence>
<feature type="region of interest" description="Disordered" evidence="1">
    <location>
        <begin position="412"/>
        <end position="442"/>
    </location>
</feature>
<feature type="region of interest" description="Disordered" evidence="1">
    <location>
        <begin position="1"/>
        <end position="24"/>
    </location>
</feature>